<name>E0SBX5_DICD3</name>
<accession>E0SBX5</accession>
<protein>
    <recommendedName>
        <fullName evidence="3">Protein yciN</fullName>
    </recommendedName>
</protein>
<dbReference type="STRING" id="198628.Dda3937_00586"/>
<organism evidence="1 2">
    <name type="scientific">Dickeya dadantii (strain 3937)</name>
    <name type="common">Erwinia chrysanthemi (strain 3937)</name>
    <dbReference type="NCBI Taxonomy" id="198628"/>
    <lineage>
        <taxon>Bacteria</taxon>
        <taxon>Pseudomonadati</taxon>
        <taxon>Pseudomonadota</taxon>
        <taxon>Gammaproteobacteria</taxon>
        <taxon>Enterobacterales</taxon>
        <taxon>Pectobacteriaceae</taxon>
        <taxon>Dickeya</taxon>
    </lineage>
</organism>
<sequence length="95" mass="10794">MQERNSMSGLTHINEEKTPIGREALLLEANALIKNHEDYLHGMVANAVDQKNGVLVFRGEYFLDDDGLPTHKTTAVFNMFKHLAHVLSEKYQLID</sequence>
<keyword evidence="2" id="KW-1185">Reference proteome</keyword>
<gene>
    <name evidence="1" type="primary">yciN</name>
    <name evidence="1" type="ordered locus">Dda3937_00586</name>
</gene>
<proteinExistence type="predicted"/>
<dbReference type="KEGG" id="ddd:Dda3937_00586"/>
<dbReference type="InterPro" id="IPR038191">
    <property type="entry name" value="YciN_sf"/>
</dbReference>
<dbReference type="eggNOG" id="ENOG5032SBA">
    <property type="taxonomic scope" value="Bacteria"/>
</dbReference>
<evidence type="ECO:0000313" key="2">
    <source>
        <dbReference type="Proteomes" id="UP000006859"/>
    </source>
</evidence>
<dbReference type="AlphaFoldDB" id="E0SBX5"/>
<dbReference type="NCBIfam" id="NF008265">
    <property type="entry name" value="PRK11037.1"/>
    <property type="match status" value="1"/>
</dbReference>
<dbReference type="EMBL" id="CP002038">
    <property type="protein sequence ID" value="ADM98443.1"/>
    <property type="molecule type" value="Genomic_DNA"/>
</dbReference>
<dbReference type="Proteomes" id="UP000006859">
    <property type="component" value="Chromosome"/>
</dbReference>
<dbReference type="InterPro" id="IPR019633">
    <property type="entry name" value="DUF2498"/>
</dbReference>
<dbReference type="Pfam" id="PF10692">
    <property type="entry name" value="DUF2498"/>
    <property type="match status" value="1"/>
</dbReference>
<evidence type="ECO:0000313" key="1">
    <source>
        <dbReference type="EMBL" id="ADM98443.1"/>
    </source>
</evidence>
<dbReference type="HOGENOM" id="CLU_164128_0_0_6"/>
<evidence type="ECO:0008006" key="3">
    <source>
        <dbReference type="Google" id="ProtNLM"/>
    </source>
</evidence>
<reference evidence="1 2" key="1">
    <citation type="journal article" date="2011" name="J. Bacteriol.">
        <title>Genome sequence of the plant-pathogenic bacterium Dickeya dadantii 3937.</title>
        <authorList>
            <person name="Glasner J.D."/>
            <person name="Yang C.H."/>
            <person name="Reverchon S."/>
            <person name="Hugouvieux-Cotte-Pattat N."/>
            <person name="Condemine G."/>
            <person name="Bohin J.P."/>
            <person name="Van Gijsegem F."/>
            <person name="Yang S."/>
            <person name="Franza T."/>
            <person name="Expert D."/>
            <person name="Plunkett G. III"/>
            <person name="San Francisco M.J."/>
            <person name="Charkowski A.O."/>
            <person name="Py B."/>
            <person name="Bell K."/>
            <person name="Rauscher L."/>
            <person name="Rodriguez-Palenzuela P."/>
            <person name="Toussaint A."/>
            <person name="Holeva M.C."/>
            <person name="He S.Y."/>
            <person name="Douet V."/>
            <person name="Boccara M."/>
            <person name="Blanco C."/>
            <person name="Toth I."/>
            <person name="Anderson B.D."/>
            <person name="Biehl B.S."/>
            <person name="Mau B."/>
            <person name="Flynn S.M."/>
            <person name="Barras F."/>
            <person name="Lindeberg M."/>
            <person name="Birch P.R."/>
            <person name="Tsuyumu S."/>
            <person name="Shi X."/>
            <person name="Hibbing M."/>
            <person name="Yap M.N."/>
            <person name="Carpentier M."/>
            <person name="Dassa E."/>
            <person name="Umehara M."/>
            <person name="Kim J.F."/>
            <person name="Rusch M."/>
            <person name="Soni P."/>
            <person name="Mayhew G.F."/>
            <person name="Fouts D.E."/>
            <person name="Gill S.R."/>
            <person name="Blattner F.R."/>
            <person name="Keen N.T."/>
            <person name="Perna N.T."/>
        </authorList>
    </citation>
    <scope>NUCLEOTIDE SEQUENCE [LARGE SCALE GENOMIC DNA]</scope>
    <source>
        <strain evidence="1 2">3937</strain>
    </source>
</reference>
<dbReference type="Gene3D" id="3.30.300.360">
    <property type="entry name" value="Protein of unknown function (DUF2498)"/>
    <property type="match status" value="1"/>
</dbReference>